<dbReference type="GO" id="GO:0005524">
    <property type="term" value="F:ATP binding"/>
    <property type="evidence" value="ECO:0007669"/>
    <property type="project" value="UniProtKB-KW"/>
</dbReference>
<evidence type="ECO:0000256" key="11">
    <source>
        <dbReference type="ARBA" id="ARBA00023136"/>
    </source>
</evidence>
<evidence type="ECO:0000256" key="12">
    <source>
        <dbReference type="ARBA" id="ARBA00023137"/>
    </source>
</evidence>
<keyword evidence="6" id="KW-0732">Signal</keyword>
<dbReference type="AlphaFoldDB" id="A2FEX2"/>
<keyword evidence="18" id="KW-1185">Reference proteome</keyword>
<keyword evidence="4" id="KW-0808">Transferase</keyword>
<evidence type="ECO:0000256" key="1">
    <source>
        <dbReference type="ARBA" id="ARBA00004251"/>
    </source>
</evidence>
<evidence type="ECO:0000256" key="2">
    <source>
        <dbReference type="ARBA" id="ARBA00011902"/>
    </source>
</evidence>
<keyword evidence="14" id="KW-0675">Receptor</keyword>
<reference evidence="17" key="1">
    <citation type="submission" date="2006-10" db="EMBL/GenBank/DDBJ databases">
        <authorList>
            <person name="Amadeo P."/>
            <person name="Zhao Q."/>
            <person name="Wortman J."/>
            <person name="Fraser-Liggett C."/>
            <person name="Carlton J."/>
        </authorList>
    </citation>
    <scope>NUCLEOTIDE SEQUENCE</scope>
    <source>
        <strain evidence="17">G3</strain>
    </source>
</reference>
<evidence type="ECO:0000313" key="18">
    <source>
        <dbReference type="Proteomes" id="UP000001542"/>
    </source>
</evidence>
<evidence type="ECO:0000256" key="7">
    <source>
        <dbReference type="ARBA" id="ARBA00022741"/>
    </source>
</evidence>
<dbReference type="VEuPathDB" id="TrichDB:TVAG_256660"/>
<dbReference type="RefSeq" id="XP_001309456.1">
    <property type="nucleotide sequence ID" value="XM_001309455.1"/>
</dbReference>
<evidence type="ECO:0000313" key="17">
    <source>
        <dbReference type="EMBL" id="EAX96526.1"/>
    </source>
</evidence>
<name>A2FEX2_TRIV3</name>
<keyword evidence="10" id="KW-1133">Transmembrane helix</keyword>
<dbReference type="KEGG" id="tva:4754300"/>
<comment type="subcellular location">
    <subcellularLocation>
        <location evidence="1">Cell membrane</location>
        <topology evidence="1">Single-pass type I membrane protein</topology>
    </subcellularLocation>
</comment>
<dbReference type="GO" id="GO:0004714">
    <property type="term" value="F:transmembrane receptor protein tyrosine kinase activity"/>
    <property type="evidence" value="ECO:0007669"/>
    <property type="project" value="UniProtKB-EC"/>
</dbReference>
<keyword evidence="12" id="KW-0829">Tyrosine-protein kinase</keyword>
<keyword evidence="5" id="KW-0812">Transmembrane</keyword>
<evidence type="ECO:0000256" key="9">
    <source>
        <dbReference type="ARBA" id="ARBA00022840"/>
    </source>
</evidence>
<keyword evidence="13" id="KW-1015">Disulfide bond</keyword>
<dbReference type="EC" id="2.7.10.1" evidence="2"/>
<dbReference type="GO" id="GO:0005886">
    <property type="term" value="C:plasma membrane"/>
    <property type="evidence" value="ECO:0007669"/>
    <property type="project" value="UniProtKB-SubCell"/>
</dbReference>
<dbReference type="Pfam" id="PF12810">
    <property type="entry name" value="ALK_LTK_GRD"/>
    <property type="match status" value="1"/>
</dbReference>
<keyword evidence="15" id="KW-0325">Glycoprotein</keyword>
<evidence type="ECO:0000256" key="4">
    <source>
        <dbReference type="ARBA" id="ARBA00022679"/>
    </source>
</evidence>
<evidence type="ECO:0000256" key="10">
    <source>
        <dbReference type="ARBA" id="ARBA00022989"/>
    </source>
</evidence>
<organism evidence="17 18">
    <name type="scientific">Trichomonas vaginalis (strain ATCC PRA-98 / G3)</name>
    <dbReference type="NCBI Taxonomy" id="412133"/>
    <lineage>
        <taxon>Eukaryota</taxon>
        <taxon>Metamonada</taxon>
        <taxon>Parabasalia</taxon>
        <taxon>Trichomonadida</taxon>
        <taxon>Trichomonadidae</taxon>
        <taxon>Trichomonas</taxon>
    </lineage>
</organism>
<dbReference type="VEuPathDB" id="TrichDB:TVAGG3_0047010"/>
<evidence type="ECO:0000256" key="8">
    <source>
        <dbReference type="ARBA" id="ARBA00022777"/>
    </source>
</evidence>
<keyword evidence="8" id="KW-0418">Kinase</keyword>
<evidence type="ECO:0000256" key="3">
    <source>
        <dbReference type="ARBA" id="ARBA00022475"/>
    </source>
</evidence>
<dbReference type="InParanoid" id="A2FEX2"/>
<reference evidence="17" key="2">
    <citation type="journal article" date="2007" name="Science">
        <title>Draft genome sequence of the sexually transmitted pathogen Trichomonas vaginalis.</title>
        <authorList>
            <person name="Carlton J.M."/>
            <person name="Hirt R.P."/>
            <person name="Silva J.C."/>
            <person name="Delcher A.L."/>
            <person name="Schatz M."/>
            <person name="Zhao Q."/>
            <person name="Wortman J.R."/>
            <person name="Bidwell S.L."/>
            <person name="Alsmark U.C.M."/>
            <person name="Besteiro S."/>
            <person name="Sicheritz-Ponten T."/>
            <person name="Noel C.J."/>
            <person name="Dacks J.B."/>
            <person name="Foster P.G."/>
            <person name="Simillion C."/>
            <person name="Van de Peer Y."/>
            <person name="Miranda-Saavedra D."/>
            <person name="Barton G.J."/>
            <person name="Westrop G.D."/>
            <person name="Mueller S."/>
            <person name="Dessi D."/>
            <person name="Fiori P.L."/>
            <person name="Ren Q."/>
            <person name="Paulsen I."/>
            <person name="Zhang H."/>
            <person name="Bastida-Corcuera F.D."/>
            <person name="Simoes-Barbosa A."/>
            <person name="Brown M.T."/>
            <person name="Hayes R.D."/>
            <person name="Mukherjee M."/>
            <person name="Okumura C.Y."/>
            <person name="Schneider R."/>
            <person name="Smith A.J."/>
            <person name="Vanacova S."/>
            <person name="Villalvazo M."/>
            <person name="Haas B.J."/>
            <person name="Pertea M."/>
            <person name="Feldblyum T.V."/>
            <person name="Utterback T.R."/>
            <person name="Shu C.L."/>
            <person name="Osoegawa K."/>
            <person name="de Jong P.J."/>
            <person name="Hrdy I."/>
            <person name="Horvathova L."/>
            <person name="Zubacova Z."/>
            <person name="Dolezal P."/>
            <person name="Malik S.B."/>
            <person name="Logsdon J.M. Jr."/>
            <person name="Henze K."/>
            <person name="Gupta A."/>
            <person name="Wang C.C."/>
            <person name="Dunne R.L."/>
            <person name="Upcroft J.A."/>
            <person name="Upcroft P."/>
            <person name="White O."/>
            <person name="Salzberg S.L."/>
            <person name="Tang P."/>
            <person name="Chiu C.-H."/>
            <person name="Lee Y.-S."/>
            <person name="Embley T.M."/>
            <person name="Coombs G.H."/>
            <person name="Mottram J.C."/>
            <person name="Tachezy J."/>
            <person name="Fraser-Liggett C.M."/>
            <person name="Johnson P.J."/>
        </authorList>
    </citation>
    <scope>NUCLEOTIDE SEQUENCE [LARGE SCALE GENOMIC DNA]</scope>
    <source>
        <strain evidence="17">G3</strain>
    </source>
</reference>
<keyword evidence="7" id="KW-0547">Nucleotide-binding</keyword>
<dbReference type="Proteomes" id="UP000001542">
    <property type="component" value="Unassembled WGS sequence"/>
</dbReference>
<dbReference type="InterPro" id="IPR055163">
    <property type="entry name" value="ALK/LTK-like_GRD"/>
</dbReference>
<accession>A2FEX2</accession>
<keyword evidence="9" id="KW-0067">ATP-binding</keyword>
<gene>
    <name evidence="17" type="ORF">TVAG_256660</name>
</gene>
<dbReference type="EMBL" id="DS113754">
    <property type="protein sequence ID" value="EAX96526.1"/>
    <property type="molecule type" value="Genomic_DNA"/>
</dbReference>
<evidence type="ECO:0000256" key="5">
    <source>
        <dbReference type="ARBA" id="ARBA00022692"/>
    </source>
</evidence>
<evidence type="ECO:0000256" key="15">
    <source>
        <dbReference type="ARBA" id="ARBA00023180"/>
    </source>
</evidence>
<protein>
    <recommendedName>
        <fullName evidence="2">receptor protein-tyrosine kinase</fullName>
        <ecNumber evidence="2">2.7.10.1</ecNumber>
    </recommendedName>
</protein>
<evidence type="ECO:0000256" key="13">
    <source>
        <dbReference type="ARBA" id="ARBA00023157"/>
    </source>
</evidence>
<dbReference type="SMR" id="A2FEX2"/>
<feature type="domain" description="ALK/LTK-like glycine-rich" evidence="16">
    <location>
        <begin position="39"/>
        <end position="315"/>
    </location>
</feature>
<evidence type="ECO:0000259" key="16">
    <source>
        <dbReference type="Pfam" id="PF12810"/>
    </source>
</evidence>
<keyword evidence="11" id="KW-0472">Membrane</keyword>
<proteinExistence type="predicted"/>
<evidence type="ECO:0000256" key="6">
    <source>
        <dbReference type="ARBA" id="ARBA00022729"/>
    </source>
</evidence>
<evidence type="ECO:0000256" key="14">
    <source>
        <dbReference type="ARBA" id="ARBA00023170"/>
    </source>
</evidence>
<sequence>MINYKLSKDSIGTDRVTISENQYTFGYPCDNSREDCTPYTVNLNSGTFLVEAWGSAGSFQQLPSGNSIPGLGGYSSGVLEVKRSLTLYLFIGSISFFNSMFKYKPSSNEFFGIGGGSSDVRLYANKSFDWSDSLSLRSRILVAGGGGGAEWPNSVGGHGGGLEGGKGISYCGGNTCPNSISGGGTQTSGGKAAPTYTIMVGIPGEFGISPVNYNSKDMGGIGGNGYYSGGSIEFGGAGGGGSSFISGYKGCVALNSSLNENPSPSRSSIHYSGIRFYNPTMIQGNNMMPLYSDSGSENLYGVGNRNKGAIRITIIGTIKCSDKSLCQNSFSFLMLILPSAIIS</sequence>
<keyword evidence="3" id="KW-1003">Cell membrane</keyword>